<gene>
    <name evidence="6" type="ORF">D477_011761</name>
</gene>
<dbReference type="EMBL" id="ANPE02000137">
    <property type="protein sequence ID" value="EMY34040.1"/>
    <property type="molecule type" value="Genomic_DNA"/>
</dbReference>
<dbReference type="SUPFAM" id="SSF55874">
    <property type="entry name" value="ATPase domain of HSP90 chaperone/DNA topoisomerase II/histidine kinase"/>
    <property type="match status" value="1"/>
</dbReference>
<dbReference type="InterPro" id="IPR050482">
    <property type="entry name" value="Sensor_HK_TwoCompSys"/>
</dbReference>
<dbReference type="GO" id="GO:0016020">
    <property type="term" value="C:membrane"/>
    <property type="evidence" value="ECO:0007669"/>
    <property type="project" value="InterPro"/>
</dbReference>
<proteinExistence type="predicted"/>
<dbReference type="InterPro" id="IPR011712">
    <property type="entry name" value="Sig_transdc_His_kin_sub3_dim/P"/>
</dbReference>
<dbReference type="Gene3D" id="3.30.450.40">
    <property type="match status" value="2"/>
</dbReference>
<evidence type="ECO:0000256" key="2">
    <source>
        <dbReference type="ARBA" id="ARBA00022777"/>
    </source>
</evidence>
<dbReference type="InterPro" id="IPR003594">
    <property type="entry name" value="HATPase_dom"/>
</dbReference>
<evidence type="ECO:0000256" key="1">
    <source>
        <dbReference type="ARBA" id="ARBA00022679"/>
    </source>
</evidence>
<evidence type="ECO:0000313" key="7">
    <source>
        <dbReference type="Proteomes" id="UP000010729"/>
    </source>
</evidence>
<feature type="domain" description="GAF" evidence="4">
    <location>
        <begin position="18"/>
        <end position="139"/>
    </location>
</feature>
<feature type="domain" description="Histidine kinase/HSP90-like ATPase" evidence="5">
    <location>
        <begin position="406"/>
        <end position="496"/>
    </location>
</feature>
<keyword evidence="7" id="KW-1185">Reference proteome</keyword>
<dbReference type="RefSeq" id="WP_005269230.1">
    <property type="nucleotide sequence ID" value="NZ_ANPE02000137.1"/>
</dbReference>
<dbReference type="CDD" id="cd16917">
    <property type="entry name" value="HATPase_UhpB-NarQ-NarX-like"/>
    <property type="match status" value="1"/>
</dbReference>
<dbReference type="Proteomes" id="UP000010729">
    <property type="component" value="Unassembled WGS sequence"/>
</dbReference>
<dbReference type="OrthoDB" id="5241249at2"/>
<dbReference type="Gene3D" id="3.30.565.10">
    <property type="entry name" value="Histidine kinase-like ATPase, C-terminal domain"/>
    <property type="match status" value="1"/>
</dbReference>
<accession>N1UY95</accession>
<dbReference type="AlphaFoldDB" id="N1UY95"/>
<dbReference type="GO" id="GO:0046983">
    <property type="term" value="F:protein dimerization activity"/>
    <property type="evidence" value="ECO:0007669"/>
    <property type="project" value="InterPro"/>
</dbReference>
<dbReference type="Gene3D" id="1.20.5.1930">
    <property type="match status" value="1"/>
</dbReference>
<name>N1UY95_9MICC</name>
<keyword evidence="1" id="KW-0808">Transferase</keyword>
<dbReference type="Pfam" id="PF07730">
    <property type="entry name" value="HisKA_3"/>
    <property type="match status" value="1"/>
</dbReference>
<dbReference type="InterPro" id="IPR003018">
    <property type="entry name" value="GAF"/>
</dbReference>
<evidence type="ECO:0000256" key="3">
    <source>
        <dbReference type="ARBA" id="ARBA00023012"/>
    </source>
</evidence>
<dbReference type="InterPro" id="IPR036890">
    <property type="entry name" value="HATPase_C_sf"/>
</dbReference>
<dbReference type="PANTHER" id="PTHR24421">
    <property type="entry name" value="NITRATE/NITRITE SENSOR PROTEIN NARX-RELATED"/>
    <property type="match status" value="1"/>
</dbReference>
<dbReference type="GO" id="GO:0000155">
    <property type="term" value="F:phosphorelay sensor kinase activity"/>
    <property type="evidence" value="ECO:0007669"/>
    <property type="project" value="InterPro"/>
</dbReference>
<sequence>MLTRDVHAAALDIASAIDVETTLERLVDSTRRLLGAASVDVHRAHTEDGRPHIAPLPVPDPLHNDGGVPAYEPAAAELTGGKSLLAAPLIVPAGQYGWLHVGRRLGGGSFTEEDEATLLCLASAGGVALANALHFEAMRGWLRASAELGMHLPLNFQDARNAIVNQALSPSTAALAAYVLPTSDRSFARCEAAAGGRAPLVLRKVLNLSDSIAAAVLESGLPAVCQTSDLVGEQQADGLGEALLAPLMPHGGEPGLLILCRESGASPFQPLELELAGAFCNHAALSLELAQSQRLREQLVLFADRDRIARDLHDVVIQRLFAAGLSIQSLRRYTGDEAAHQRIAEVTQELDEAILELRDTIYSLQADSDQALSSRLFRTLQEGTSGHAAKPRLEITGPVDSVIPHYIAEHLLAVATEGVSNAVRHSAAAAIDVSIAVEDHTVRLRIEDDGCGFEAPVRRSGLANMEQRALDLDGNFEVRTRPGEGTRLTWTVPLPHREPDPDKE</sequence>
<dbReference type="SUPFAM" id="SSF55781">
    <property type="entry name" value="GAF domain-like"/>
    <property type="match status" value="2"/>
</dbReference>
<dbReference type="Pfam" id="PF02518">
    <property type="entry name" value="HATPase_c"/>
    <property type="match status" value="1"/>
</dbReference>
<keyword evidence="3" id="KW-0902">Two-component regulatory system</keyword>
<dbReference type="InterPro" id="IPR029016">
    <property type="entry name" value="GAF-like_dom_sf"/>
</dbReference>
<reference evidence="6 7" key="1">
    <citation type="journal article" date="2013" name="Genome Announc.">
        <title>Draft Genome Sequence of Arthrobacter crystallopoietes Strain BAB-32, Revealing Genes for Bioremediation.</title>
        <authorList>
            <person name="Joshi M.N."/>
            <person name="Pandit A.S."/>
            <person name="Sharma A."/>
            <person name="Pandya R.V."/>
            <person name="Desai S.M."/>
            <person name="Saxena A.K."/>
            <person name="Bagatharia S.B."/>
        </authorList>
    </citation>
    <scope>NUCLEOTIDE SEQUENCE [LARGE SCALE GENOMIC DNA]</scope>
    <source>
        <strain evidence="6 7">BAB-32</strain>
    </source>
</reference>
<dbReference type="SMART" id="SM00065">
    <property type="entry name" value="GAF"/>
    <property type="match status" value="2"/>
</dbReference>
<evidence type="ECO:0000259" key="4">
    <source>
        <dbReference type="SMART" id="SM00065"/>
    </source>
</evidence>
<organism evidence="6 7">
    <name type="scientific">Arthrobacter crystallopoietes BAB-32</name>
    <dbReference type="NCBI Taxonomy" id="1246476"/>
    <lineage>
        <taxon>Bacteria</taxon>
        <taxon>Bacillati</taxon>
        <taxon>Actinomycetota</taxon>
        <taxon>Actinomycetes</taxon>
        <taxon>Micrococcales</taxon>
        <taxon>Micrococcaceae</taxon>
        <taxon>Crystallibacter</taxon>
    </lineage>
</organism>
<keyword evidence="2 6" id="KW-0418">Kinase</keyword>
<protein>
    <submittedName>
        <fullName evidence="6">Histidine kinase with GAF domain</fullName>
    </submittedName>
</protein>
<feature type="domain" description="GAF" evidence="4">
    <location>
        <begin position="164"/>
        <end position="297"/>
    </location>
</feature>
<comment type="caution">
    <text evidence="6">The sequence shown here is derived from an EMBL/GenBank/DDBJ whole genome shotgun (WGS) entry which is preliminary data.</text>
</comment>
<evidence type="ECO:0000313" key="6">
    <source>
        <dbReference type="EMBL" id="EMY34040.1"/>
    </source>
</evidence>
<dbReference type="PANTHER" id="PTHR24421:SF56">
    <property type="entry name" value="OXYGEN SENSOR HISTIDINE KINASE RESPONSE REGULATOR DOST"/>
    <property type="match status" value="1"/>
</dbReference>
<evidence type="ECO:0000259" key="5">
    <source>
        <dbReference type="SMART" id="SM00387"/>
    </source>
</evidence>
<dbReference type="SMART" id="SM00387">
    <property type="entry name" value="HATPase_c"/>
    <property type="match status" value="1"/>
</dbReference>